<accession>A0A2V1DHS5</accession>
<feature type="region of interest" description="Disordered" evidence="1">
    <location>
        <begin position="96"/>
        <end position="123"/>
    </location>
</feature>
<dbReference type="PANTHER" id="PTHR47843">
    <property type="entry name" value="BTB DOMAIN-CONTAINING PROTEIN-RELATED"/>
    <property type="match status" value="1"/>
</dbReference>
<dbReference type="EMBL" id="KZ805454">
    <property type="protein sequence ID" value="PVH96779.1"/>
    <property type="molecule type" value="Genomic_DNA"/>
</dbReference>
<evidence type="ECO:0000313" key="3">
    <source>
        <dbReference type="EMBL" id="PVH96779.1"/>
    </source>
</evidence>
<proteinExistence type="predicted"/>
<dbReference type="Proteomes" id="UP000244855">
    <property type="component" value="Unassembled WGS sequence"/>
</dbReference>
<evidence type="ECO:0000256" key="1">
    <source>
        <dbReference type="SAM" id="MobiDB-lite"/>
    </source>
</evidence>
<protein>
    <recommendedName>
        <fullName evidence="2">BTB domain-containing protein</fullName>
    </recommendedName>
</protein>
<evidence type="ECO:0000259" key="2">
    <source>
        <dbReference type="PROSITE" id="PS50097"/>
    </source>
</evidence>
<keyword evidence="4" id="KW-1185">Reference proteome</keyword>
<dbReference type="InterPro" id="IPR000210">
    <property type="entry name" value="BTB/POZ_dom"/>
</dbReference>
<sequence>MAAGFNFNAFNGFNAFSGQGLPVNQNPGKENEAENSRKRKFDYLGDDMMSVRCSRSAGLASSNSAKVSISVHKSLITADSEFFRAALKPEWKPEWNGGSTAVKSEGNGDATAVNSEWNGGATPTVDLEEEDVEMVKMYIHFLYKRIVDFEVHGNITVSYGNLFKAYGFGEKIISNEFQNATMRAIIEYQYRIKTFPGNDSVQIAYQKTPPNSPLRRLVVDYWAKAANLTAWQIDLLPGMNCPEFLHDLIKALLENRPAPDFGKYKLWRNRQHEFLKKLK</sequence>
<dbReference type="Gene3D" id="3.30.710.10">
    <property type="entry name" value="Potassium Channel Kv1.1, Chain A"/>
    <property type="match status" value="1"/>
</dbReference>
<organism evidence="3 4">
    <name type="scientific">Periconia macrospinosa</name>
    <dbReference type="NCBI Taxonomy" id="97972"/>
    <lineage>
        <taxon>Eukaryota</taxon>
        <taxon>Fungi</taxon>
        <taxon>Dikarya</taxon>
        <taxon>Ascomycota</taxon>
        <taxon>Pezizomycotina</taxon>
        <taxon>Dothideomycetes</taxon>
        <taxon>Pleosporomycetidae</taxon>
        <taxon>Pleosporales</taxon>
        <taxon>Massarineae</taxon>
        <taxon>Periconiaceae</taxon>
        <taxon>Periconia</taxon>
    </lineage>
</organism>
<feature type="domain" description="BTB" evidence="2">
    <location>
        <begin position="55"/>
        <end position="151"/>
    </location>
</feature>
<name>A0A2V1DHS5_9PLEO</name>
<dbReference type="InterPro" id="IPR011333">
    <property type="entry name" value="SKP1/BTB/POZ_sf"/>
</dbReference>
<evidence type="ECO:0000313" key="4">
    <source>
        <dbReference type="Proteomes" id="UP000244855"/>
    </source>
</evidence>
<dbReference type="PROSITE" id="PS50097">
    <property type="entry name" value="BTB"/>
    <property type="match status" value="1"/>
</dbReference>
<reference evidence="3 4" key="1">
    <citation type="journal article" date="2018" name="Sci. Rep.">
        <title>Comparative genomics provides insights into the lifestyle and reveals functional heterogeneity of dark septate endophytic fungi.</title>
        <authorList>
            <person name="Knapp D.G."/>
            <person name="Nemeth J.B."/>
            <person name="Barry K."/>
            <person name="Hainaut M."/>
            <person name="Henrissat B."/>
            <person name="Johnson J."/>
            <person name="Kuo A."/>
            <person name="Lim J.H.P."/>
            <person name="Lipzen A."/>
            <person name="Nolan M."/>
            <person name="Ohm R.A."/>
            <person name="Tamas L."/>
            <person name="Grigoriev I.V."/>
            <person name="Spatafora J.W."/>
            <person name="Nagy L.G."/>
            <person name="Kovacs G.M."/>
        </authorList>
    </citation>
    <scope>NUCLEOTIDE SEQUENCE [LARGE SCALE GENOMIC DNA]</scope>
    <source>
        <strain evidence="3 4">DSE2036</strain>
    </source>
</reference>
<dbReference type="PANTHER" id="PTHR47843:SF2">
    <property type="entry name" value="BTB DOMAIN-CONTAINING PROTEIN"/>
    <property type="match status" value="1"/>
</dbReference>
<dbReference type="AlphaFoldDB" id="A0A2V1DHS5"/>
<gene>
    <name evidence="3" type="ORF">DM02DRAFT_686909</name>
</gene>
<dbReference type="STRING" id="97972.A0A2V1DHS5"/>
<dbReference type="OrthoDB" id="3794732at2759"/>